<name>A0AAE1TXF3_9EUCA</name>
<dbReference type="Proteomes" id="UP001292094">
    <property type="component" value="Unassembled WGS sequence"/>
</dbReference>
<dbReference type="EMBL" id="JAWZYT010002769">
    <property type="protein sequence ID" value="KAK4302193.1"/>
    <property type="molecule type" value="Genomic_DNA"/>
</dbReference>
<proteinExistence type="predicted"/>
<comment type="caution">
    <text evidence="1">The sequence shown here is derived from an EMBL/GenBank/DDBJ whole genome shotgun (WGS) entry which is preliminary data.</text>
</comment>
<organism evidence="1 2">
    <name type="scientific">Petrolisthes manimaculis</name>
    <dbReference type="NCBI Taxonomy" id="1843537"/>
    <lineage>
        <taxon>Eukaryota</taxon>
        <taxon>Metazoa</taxon>
        <taxon>Ecdysozoa</taxon>
        <taxon>Arthropoda</taxon>
        <taxon>Crustacea</taxon>
        <taxon>Multicrustacea</taxon>
        <taxon>Malacostraca</taxon>
        <taxon>Eumalacostraca</taxon>
        <taxon>Eucarida</taxon>
        <taxon>Decapoda</taxon>
        <taxon>Pleocyemata</taxon>
        <taxon>Anomura</taxon>
        <taxon>Galatheoidea</taxon>
        <taxon>Porcellanidae</taxon>
        <taxon>Petrolisthes</taxon>
    </lineage>
</organism>
<gene>
    <name evidence="1" type="ORF">Pmani_025690</name>
</gene>
<protein>
    <submittedName>
        <fullName evidence="1">Uncharacterized protein</fullName>
    </submittedName>
</protein>
<dbReference type="AlphaFoldDB" id="A0AAE1TXF3"/>
<keyword evidence="2" id="KW-1185">Reference proteome</keyword>
<reference evidence="1" key="1">
    <citation type="submission" date="2023-11" db="EMBL/GenBank/DDBJ databases">
        <title>Genome assemblies of two species of porcelain crab, Petrolisthes cinctipes and Petrolisthes manimaculis (Anomura: Porcellanidae).</title>
        <authorList>
            <person name="Angst P."/>
        </authorList>
    </citation>
    <scope>NUCLEOTIDE SEQUENCE</scope>
    <source>
        <strain evidence="1">PB745_02</strain>
        <tissue evidence="1">Gill</tissue>
    </source>
</reference>
<evidence type="ECO:0000313" key="1">
    <source>
        <dbReference type="EMBL" id="KAK4302193.1"/>
    </source>
</evidence>
<accession>A0AAE1TXF3</accession>
<evidence type="ECO:0000313" key="2">
    <source>
        <dbReference type="Proteomes" id="UP001292094"/>
    </source>
</evidence>
<sequence length="82" mass="8742">MIPPTLPQFDPFLSCSALAPCLAWNPSYPGAPHHNPFRPYLELTPFCPASPCALTRTRSCCLSPSGACPAPSKPCLVSTQRG</sequence>